<dbReference type="AlphaFoldDB" id="A0A923KKA3"/>
<dbReference type="Proteomes" id="UP000656244">
    <property type="component" value="Unassembled WGS sequence"/>
</dbReference>
<dbReference type="GO" id="GO:0008237">
    <property type="term" value="F:metallopeptidase activity"/>
    <property type="evidence" value="ECO:0007669"/>
    <property type="project" value="UniProtKB-KW"/>
</dbReference>
<feature type="compositionally biased region" description="Polar residues" evidence="1">
    <location>
        <begin position="26"/>
        <end position="45"/>
    </location>
</feature>
<name>A0A923KKA3_9FLAO</name>
<feature type="region of interest" description="Disordered" evidence="1">
    <location>
        <begin position="22"/>
        <end position="45"/>
    </location>
</feature>
<dbReference type="RefSeq" id="WP_186559301.1">
    <property type="nucleotide sequence ID" value="NZ_JACNMF010000001.1"/>
</dbReference>
<keyword evidence="2" id="KW-0645">Protease</keyword>
<evidence type="ECO:0000256" key="1">
    <source>
        <dbReference type="SAM" id="MobiDB-lite"/>
    </source>
</evidence>
<dbReference type="SUPFAM" id="SSF55486">
    <property type="entry name" value="Metalloproteases ('zincins'), catalytic domain"/>
    <property type="match status" value="1"/>
</dbReference>
<accession>A0A923KKA3</accession>
<keyword evidence="2" id="KW-0378">Hydrolase</keyword>
<proteinExistence type="predicted"/>
<evidence type="ECO:0000313" key="2">
    <source>
        <dbReference type="EMBL" id="MBC3757628.1"/>
    </source>
</evidence>
<dbReference type="PROSITE" id="PS51257">
    <property type="entry name" value="PROKAR_LIPOPROTEIN"/>
    <property type="match status" value="1"/>
</dbReference>
<comment type="caution">
    <text evidence="2">The sequence shown here is derived from an EMBL/GenBank/DDBJ whole genome shotgun (WGS) entry which is preliminary data.</text>
</comment>
<gene>
    <name evidence="2" type="ORF">H7U19_04390</name>
</gene>
<sequence>MKRFISTVVLATILILGCSKEDTSTEDNQNSAPNKNLNRQATGSSANDLLSDNTFKSMVIELVYVEGFEPTQTAIDNFISFLTQRTFKPNGIMVEKRSIPSPEKESFTIEEIADIEREVRTKYNTDTEIAVWALFIDGKSSNDSGNSVTLGSAYWNTSFVIYEETIQDFSNSPLEPNRNVLETTVINHELGHILGLTDLGSDMQEDHEDADHPKHCNVEECLMYWSAETGAGIANMAGMNSAPQLDAFCLADLKANGGK</sequence>
<dbReference type="EMBL" id="JACNMF010000001">
    <property type="protein sequence ID" value="MBC3757628.1"/>
    <property type="molecule type" value="Genomic_DNA"/>
</dbReference>
<protein>
    <submittedName>
        <fullName evidence="2">Membrane metalloprotease</fullName>
    </submittedName>
</protein>
<keyword evidence="2" id="KW-0482">Metalloprotease</keyword>
<evidence type="ECO:0000313" key="3">
    <source>
        <dbReference type="Proteomes" id="UP000656244"/>
    </source>
</evidence>
<keyword evidence="3" id="KW-1185">Reference proteome</keyword>
<organism evidence="2 3">
    <name type="scientific">Hyunsoonleella aquatilis</name>
    <dbReference type="NCBI Taxonomy" id="2762758"/>
    <lineage>
        <taxon>Bacteria</taxon>
        <taxon>Pseudomonadati</taxon>
        <taxon>Bacteroidota</taxon>
        <taxon>Flavobacteriia</taxon>
        <taxon>Flavobacteriales</taxon>
        <taxon>Flavobacteriaceae</taxon>
    </lineage>
</organism>
<reference evidence="2" key="1">
    <citation type="submission" date="2020-08" db="EMBL/GenBank/DDBJ databases">
        <title>Hyunsoonleella sp. strain SJ7 genome sequencing and assembly.</title>
        <authorList>
            <person name="Kim I."/>
        </authorList>
    </citation>
    <scope>NUCLEOTIDE SEQUENCE</scope>
    <source>
        <strain evidence="2">SJ7</strain>
    </source>
</reference>